<evidence type="ECO:0000313" key="1">
    <source>
        <dbReference type="EMBL" id="SCC19121.1"/>
    </source>
</evidence>
<dbReference type="EMBL" id="FMAR01000004">
    <property type="protein sequence ID" value="SCC19121.1"/>
    <property type="molecule type" value="Genomic_DNA"/>
</dbReference>
<name>A0A1C4CJ39_9BACT</name>
<sequence length="183" mass="21037">MLKQITLSLCLLLLSFQTPDIITAIQHKCQEIDAAKPSFAHLKKNEDGISAEGAAIDGYYDISGFRIITESVYAVNSQNKTTLYFDPKNQLILVDDRLITYAVPMYDTTFNLKDSRTVASRYYFNQRKMVKWLGPRAKDSTHKKYADQQAAWLDYADNMVKQMTKYYIKNSPPNQRYLPLTGN</sequence>
<dbReference type="AlphaFoldDB" id="A0A1C4CJ39"/>
<dbReference type="STRING" id="1335309.GA0116948_104151"/>
<gene>
    <name evidence="1" type="ORF">GA0116948_104151</name>
</gene>
<dbReference type="Proteomes" id="UP000242818">
    <property type="component" value="Unassembled WGS sequence"/>
</dbReference>
<evidence type="ECO:0000313" key="2">
    <source>
        <dbReference type="Proteomes" id="UP000242818"/>
    </source>
</evidence>
<proteinExistence type="predicted"/>
<accession>A0A1C4CJ39</accession>
<dbReference type="OrthoDB" id="7064461at2"/>
<dbReference type="RefSeq" id="WP_089710803.1">
    <property type="nucleotide sequence ID" value="NZ_FMAR01000004.1"/>
</dbReference>
<keyword evidence="2" id="KW-1185">Reference proteome</keyword>
<organism evidence="1 2">
    <name type="scientific">Chitinophaga costaii</name>
    <dbReference type="NCBI Taxonomy" id="1335309"/>
    <lineage>
        <taxon>Bacteria</taxon>
        <taxon>Pseudomonadati</taxon>
        <taxon>Bacteroidota</taxon>
        <taxon>Chitinophagia</taxon>
        <taxon>Chitinophagales</taxon>
        <taxon>Chitinophagaceae</taxon>
        <taxon>Chitinophaga</taxon>
    </lineage>
</organism>
<protein>
    <submittedName>
        <fullName evidence="1">Uncharacterized protein</fullName>
    </submittedName>
</protein>
<reference evidence="1 2" key="1">
    <citation type="submission" date="2016-08" db="EMBL/GenBank/DDBJ databases">
        <authorList>
            <person name="Seilhamer J.J."/>
        </authorList>
    </citation>
    <scope>NUCLEOTIDE SEQUENCE [LARGE SCALE GENOMIC DNA]</scope>
    <source>
        <strain evidence="1 2">A37T2</strain>
    </source>
</reference>